<dbReference type="InterPro" id="IPR000914">
    <property type="entry name" value="SBP_5_dom"/>
</dbReference>
<dbReference type="InterPro" id="IPR030678">
    <property type="entry name" value="Peptide/Ni-bd"/>
</dbReference>
<dbReference type="PANTHER" id="PTHR30290:SF9">
    <property type="entry name" value="OLIGOPEPTIDE-BINDING PROTEIN APPA"/>
    <property type="match status" value="1"/>
</dbReference>
<gene>
    <name evidence="6" type="ORF">JMJ55_05895</name>
</gene>
<keyword evidence="3" id="KW-0813">Transport</keyword>
<evidence type="ECO:0000259" key="5">
    <source>
        <dbReference type="Pfam" id="PF00496"/>
    </source>
</evidence>
<name>A0ABS1UZF9_9PROT</name>
<protein>
    <submittedName>
        <fullName evidence="6">ABC transporter substrate-binding protein</fullName>
    </submittedName>
</protein>
<sequence length="574" mass="62424">MGAQRLDAFDLQHAIPPGALVPPESWHTKGVLTIRSADRVTSRLRAIAATRFALCCLASTLLAGDPAAAQRPADTVILGLAAPATSVDPHFFNAAPNAQLSAHVFSRLVERDARVQLQPGLAESWRAIAPTVWEFRLRPGVKWHDGHAFTAEDVAFSLARAPNVPNSPGGYGSFLRMVKQVEVVDPLTIRLHTKQPHSLLPTEIGYIAIIARHAAQGATTEDFNSGKAAIGTGPYRLLSHTANDRTELARNEAWFGPREPWSRVTLRFLGNDAARTAAVLAGDVDLIDQVPSADLARLKSDPRVAVSEIQGLRLIYLQADFSRDGMLPFVTDGAGQPLPRNPFRDVRVRRALSIAINRQALAERVMEGAARPAGQWLPPGVYSHDPGTPVPPFAPEEARRLLAEAGYPEGFRLTLHSPNDRYPNDARTAQAVAQMWTRIGIRTEVAALPWSAFSARSARQEFAMRLLGWGSTTGEASYLLANVLGTYDPSARRGASNAGRYSNPALDALTDRATATLDPEEREAMLRQAVHMASEVVALIPLFHLVNAWAARSGLRYEARMDERSLAMGLRPAP</sequence>
<evidence type="ECO:0000256" key="1">
    <source>
        <dbReference type="ARBA" id="ARBA00004418"/>
    </source>
</evidence>
<comment type="subcellular location">
    <subcellularLocation>
        <location evidence="1">Periplasm</location>
    </subcellularLocation>
</comment>
<dbReference type="CDD" id="cd08498">
    <property type="entry name" value="PBP2_NikA_DppA_OppA_like_2"/>
    <property type="match status" value="1"/>
</dbReference>
<dbReference type="Gene3D" id="3.40.190.10">
    <property type="entry name" value="Periplasmic binding protein-like II"/>
    <property type="match status" value="1"/>
</dbReference>
<comment type="similarity">
    <text evidence="2">Belongs to the bacterial solute-binding protein 5 family.</text>
</comment>
<comment type="caution">
    <text evidence="6">The sequence shown here is derived from an EMBL/GenBank/DDBJ whole genome shotgun (WGS) entry which is preliminary data.</text>
</comment>
<evidence type="ECO:0000313" key="7">
    <source>
        <dbReference type="Proteomes" id="UP000606490"/>
    </source>
</evidence>
<evidence type="ECO:0000256" key="2">
    <source>
        <dbReference type="ARBA" id="ARBA00005695"/>
    </source>
</evidence>
<dbReference type="PANTHER" id="PTHR30290">
    <property type="entry name" value="PERIPLASMIC BINDING COMPONENT OF ABC TRANSPORTER"/>
    <property type="match status" value="1"/>
</dbReference>
<dbReference type="Pfam" id="PF00496">
    <property type="entry name" value="SBP_bac_5"/>
    <property type="match status" value="1"/>
</dbReference>
<dbReference type="PIRSF" id="PIRSF002741">
    <property type="entry name" value="MppA"/>
    <property type="match status" value="1"/>
</dbReference>
<keyword evidence="4" id="KW-0732">Signal</keyword>
<evidence type="ECO:0000313" key="6">
    <source>
        <dbReference type="EMBL" id="MBL6454846.1"/>
    </source>
</evidence>
<dbReference type="Proteomes" id="UP000606490">
    <property type="component" value="Unassembled WGS sequence"/>
</dbReference>
<proteinExistence type="inferred from homology"/>
<dbReference type="InterPro" id="IPR039424">
    <property type="entry name" value="SBP_5"/>
</dbReference>
<keyword evidence="7" id="KW-1185">Reference proteome</keyword>
<dbReference type="Gene3D" id="3.90.76.10">
    <property type="entry name" value="Dipeptide-binding Protein, Domain 1"/>
    <property type="match status" value="1"/>
</dbReference>
<accession>A0ABS1UZF9</accession>
<dbReference type="EMBL" id="JAEUXJ010000002">
    <property type="protein sequence ID" value="MBL6454846.1"/>
    <property type="molecule type" value="Genomic_DNA"/>
</dbReference>
<evidence type="ECO:0000256" key="3">
    <source>
        <dbReference type="ARBA" id="ARBA00022448"/>
    </source>
</evidence>
<reference evidence="6 7" key="1">
    <citation type="submission" date="2021-01" db="EMBL/GenBank/DDBJ databases">
        <title>Belnapia mucosa sp. nov. and Belnapia arida sp. nov., isolated from the Tabernas Desert (Almeria, Spain).</title>
        <authorList>
            <person name="Molina-Menor E."/>
            <person name="Vidal-Verdu A."/>
            <person name="Calonge A."/>
            <person name="Satari L."/>
            <person name="Pereto Magraner J."/>
            <person name="Porcar Miralles M."/>
        </authorList>
    </citation>
    <scope>NUCLEOTIDE SEQUENCE [LARGE SCALE GENOMIC DNA]</scope>
    <source>
        <strain evidence="6 7">T6</strain>
    </source>
</reference>
<dbReference type="Gene3D" id="3.10.105.10">
    <property type="entry name" value="Dipeptide-binding Protein, Domain 3"/>
    <property type="match status" value="1"/>
</dbReference>
<feature type="domain" description="Solute-binding protein family 5" evidence="5">
    <location>
        <begin position="117"/>
        <end position="486"/>
    </location>
</feature>
<dbReference type="SUPFAM" id="SSF53850">
    <property type="entry name" value="Periplasmic binding protein-like II"/>
    <property type="match status" value="1"/>
</dbReference>
<evidence type="ECO:0000256" key="4">
    <source>
        <dbReference type="ARBA" id="ARBA00022729"/>
    </source>
</evidence>
<organism evidence="6 7">
    <name type="scientific">Belnapia mucosa</name>
    <dbReference type="NCBI Taxonomy" id="2804532"/>
    <lineage>
        <taxon>Bacteria</taxon>
        <taxon>Pseudomonadati</taxon>
        <taxon>Pseudomonadota</taxon>
        <taxon>Alphaproteobacteria</taxon>
        <taxon>Acetobacterales</taxon>
        <taxon>Roseomonadaceae</taxon>
        <taxon>Belnapia</taxon>
    </lineage>
</organism>